<dbReference type="RefSeq" id="WP_076349150.1">
    <property type="nucleotide sequence ID" value="NZ_FTOO01000016.1"/>
</dbReference>
<sequence length="302" mass="34085">MTRLIRLECIYDEEVYWKRVHRNLAWLGDTPEEQQERQKRFSDVTVGVAGCGGIGGACAVRLARMGIRHIKVADPDVFEWTNVNRQMGASKANLGKNKAEVVGQMVYELAGDVTVEIFPEGITKDNAREFVNGCDLVLDQMDFYLLGERYALHRAFRESLRTKYILSAWCIGWGTSLFKWTHEGMSLEEYFDIPEDTPLKGDVIIRLLSKFMPNKPPFPSIETIYDWFVNKHTVPLYAASPPIAEAAVIPQVALVVAGLEDAPFVTKLPAAPDCWVFDSMTLEGRFLRYEGGVHHAIDCHEG</sequence>
<evidence type="ECO:0000259" key="1">
    <source>
        <dbReference type="Pfam" id="PF00899"/>
    </source>
</evidence>
<accession>A0A1N7PQR5</accession>
<dbReference type="OrthoDB" id="9804150at2"/>
<dbReference type="GO" id="GO:0008641">
    <property type="term" value="F:ubiquitin-like modifier activating enzyme activity"/>
    <property type="evidence" value="ECO:0007669"/>
    <property type="project" value="InterPro"/>
</dbReference>
<evidence type="ECO:0000313" key="2">
    <source>
        <dbReference type="EMBL" id="SIT12885.1"/>
    </source>
</evidence>
<feature type="domain" description="THIF-type NAD/FAD binding fold" evidence="1">
    <location>
        <begin position="35"/>
        <end position="197"/>
    </location>
</feature>
<reference evidence="3" key="1">
    <citation type="submission" date="2017-01" db="EMBL/GenBank/DDBJ databases">
        <authorList>
            <person name="Varghese N."/>
            <person name="Submissions S."/>
        </authorList>
    </citation>
    <scope>NUCLEOTIDE SEQUENCE [LARGE SCALE GENOMIC DNA]</scope>
    <source>
        <strain evidence="3">DSM 16176</strain>
    </source>
</reference>
<dbReference type="CDD" id="cd01483">
    <property type="entry name" value="E1_enzyme_family"/>
    <property type="match status" value="1"/>
</dbReference>
<organism evidence="2 3">
    <name type="scientific">Alicyclobacillus vulcanalis</name>
    <dbReference type="NCBI Taxonomy" id="252246"/>
    <lineage>
        <taxon>Bacteria</taxon>
        <taxon>Bacillati</taxon>
        <taxon>Bacillota</taxon>
        <taxon>Bacilli</taxon>
        <taxon>Bacillales</taxon>
        <taxon>Alicyclobacillaceae</taxon>
        <taxon>Alicyclobacillus</taxon>
    </lineage>
</organism>
<proteinExistence type="predicted"/>
<dbReference type="Gene3D" id="3.40.50.720">
    <property type="entry name" value="NAD(P)-binding Rossmann-like Domain"/>
    <property type="match status" value="1"/>
</dbReference>
<dbReference type="InterPro" id="IPR045886">
    <property type="entry name" value="ThiF/MoeB/HesA"/>
</dbReference>
<dbReference type="Proteomes" id="UP000186156">
    <property type="component" value="Unassembled WGS sequence"/>
</dbReference>
<dbReference type="GO" id="GO:0061504">
    <property type="term" value="P:cyclic threonylcarbamoyladenosine biosynthetic process"/>
    <property type="evidence" value="ECO:0007669"/>
    <property type="project" value="TreeGrafter"/>
</dbReference>
<keyword evidence="3" id="KW-1185">Reference proteome</keyword>
<dbReference type="PANTHER" id="PTHR43267">
    <property type="entry name" value="TRNA THREONYLCARBAMOYLADENOSINE DEHYDRATASE"/>
    <property type="match status" value="1"/>
</dbReference>
<dbReference type="PANTHER" id="PTHR43267:SF1">
    <property type="entry name" value="TRNA THREONYLCARBAMOYLADENOSINE DEHYDRATASE"/>
    <property type="match status" value="1"/>
</dbReference>
<dbReference type="STRING" id="252246.SAMN05421799_11614"/>
<evidence type="ECO:0000313" key="3">
    <source>
        <dbReference type="Proteomes" id="UP000186156"/>
    </source>
</evidence>
<dbReference type="SUPFAM" id="SSF69572">
    <property type="entry name" value="Activating enzymes of the ubiquitin-like proteins"/>
    <property type="match status" value="1"/>
</dbReference>
<dbReference type="InterPro" id="IPR035985">
    <property type="entry name" value="Ubiquitin-activating_enz"/>
</dbReference>
<protein>
    <submittedName>
        <fullName evidence="2">ThiF family protein</fullName>
    </submittedName>
</protein>
<dbReference type="GO" id="GO:0061503">
    <property type="term" value="F:tRNA threonylcarbamoyladenosine dehydratase"/>
    <property type="evidence" value="ECO:0007669"/>
    <property type="project" value="TreeGrafter"/>
</dbReference>
<dbReference type="Pfam" id="PF00899">
    <property type="entry name" value="ThiF"/>
    <property type="match status" value="1"/>
</dbReference>
<name>A0A1N7PQR5_9BACL</name>
<dbReference type="AlphaFoldDB" id="A0A1N7PQR5"/>
<dbReference type="EMBL" id="FTOO01000016">
    <property type="protein sequence ID" value="SIT12885.1"/>
    <property type="molecule type" value="Genomic_DNA"/>
</dbReference>
<gene>
    <name evidence="2" type="ORF">SAMN05421799_11614</name>
</gene>
<dbReference type="InterPro" id="IPR000594">
    <property type="entry name" value="ThiF_NAD_FAD-bd"/>
</dbReference>